<dbReference type="Proteomes" id="UP000565579">
    <property type="component" value="Unassembled WGS sequence"/>
</dbReference>
<sequence length="104" mass="10989">MVTRAAAYPDVELGEQPQKGPGEQHPVGLHPDGRRDSAAALGPQPVHRVAGAVDARGQRLAAVQDDVDVPHAVRRHPDSSRPPASRPAGRSSSHRALFPTLICS</sequence>
<feature type="region of interest" description="Disordered" evidence="1">
    <location>
        <begin position="1"/>
        <end position="45"/>
    </location>
</feature>
<evidence type="ECO:0000313" key="3">
    <source>
        <dbReference type="Proteomes" id="UP000565579"/>
    </source>
</evidence>
<gene>
    <name evidence="2" type="ORF">HD593_000204</name>
</gene>
<feature type="compositionally biased region" description="Low complexity" evidence="1">
    <location>
        <begin position="81"/>
        <end position="96"/>
    </location>
</feature>
<dbReference type="AlphaFoldDB" id="A0A7X0NL10"/>
<protein>
    <submittedName>
        <fullName evidence="2">Uncharacterized protein</fullName>
    </submittedName>
</protein>
<reference evidence="2 3" key="1">
    <citation type="submission" date="2020-08" db="EMBL/GenBank/DDBJ databases">
        <title>Sequencing the genomes of 1000 actinobacteria strains.</title>
        <authorList>
            <person name="Klenk H.-P."/>
        </authorList>
    </citation>
    <scope>NUCLEOTIDE SEQUENCE [LARGE SCALE GENOMIC DNA]</scope>
    <source>
        <strain evidence="2 3">DSM 43768</strain>
    </source>
</reference>
<dbReference type="RefSeq" id="WP_185100261.1">
    <property type="nucleotide sequence ID" value="NZ_BAAAXY010000015.1"/>
</dbReference>
<proteinExistence type="predicted"/>
<accession>A0A7X0NL10</accession>
<comment type="caution">
    <text evidence="2">The sequence shown here is derived from an EMBL/GenBank/DDBJ whole genome shotgun (WGS) entry which is preliminary data.</text>
</comment>
<feature type="compositionally biased region" description="Basic and acidic residues" evidence="1">
    <location>
        <begin position="68"/>
        <end position="79"/>
    </location>
</feature>
<dbReference type="EMBL" id="JACHMI010000001">
    <property type="protein sequence ID" value="MBB6545409.1"/>
    <property type="molecule type" value="Genomic_DNA"/>
</dbReference>
<organism evidence="2 3">
    <name type="scientific">Nonomuraea rubra</name>
    <dbReference type="NCBI Taxonomy" id="46180"/>
    <lineage>
        <taxon>Bacteria</taxon>
        <taxon>Bacillati</taxon>
        <taxon>Actinomycetota</taxon>
        <taxon>Actinomycetes</taxon>
        <taxon>Streptosporangiales</taxon>
        <taxon>Streptosporangiaceae</taxon>
        <taxon>Nonomuraea</taxon>
    </lineage>
</organism>
<evidence type="ECO:0000256" key="1">
    <source>
        <dbReference type="SAM" id="MobiDB-lite"/>
    </source>
</evidence>
<keyword evidence="3" id="KW-1185">Reference proteome</keyword>
<feature type="region of interest" description="Disordered" evidence="1">
    <location>
        <begin position="62"/>
        <end position="104"/>
    </location>
</feature>
<evidence type="ECO:0000313" key="2">
    <source>
        <dbReference type="EMBL" id="MBB6545409.1"/>
    </source>
</evidence>
<name>A0A7X0NL10_9ACTN</name>